<dbReference type="EMBL" id="JARYMX010000003">
    <property type="protein sequence ID" value="KAJ9556162.1"/>
    <property type="molecule type" value="Genomic_DNA"/>
</dbReference>
<gene>
    <name evidence="1" type="ORF">OSB04_010776</name>
</gene>
<proteinExistence type="predicted"/>
<dbReference type="AlphaFoldDB" id="A0AA38WCA6"/>
<dbReference type="Proteomes" id="UP001172457">
    <property type="component" value="Chromosome 3"/>
</dbReference>
<protein>
    <submittedName>
        <fullName evidence="1">Uncharacterized protein</fullName>
    </submittedName>
</protein>
<accession>A0AA38WCA6</accession>
<name>A0AA38WCA6_9ASTR</name>
<keyword evidence="2" id="KW-1185">Reference proteome</keyword>
<reference evidence="1" key="1">
    <citation type="submission" date="2023-03" db="EMBL/GenBank/DDBJ databases">
        <title>Chromosome-scale reference genome and RAD-based genetic map of yellow starthistle (Centaurea solstitialis) reveal putative structural variation and QTLs associated with invader traits.</title>
        <authorList>
            <person name="Reatini B."/>
            <person name="Cang F.A."/>
            <person name="Jiang Q."/>
            <person name="Mckibben M.T.W."/>
            <person name="Barker M.S."/>
            <person name="Rieseberg L.H."/>
            <person name="Dlugosch K.M."/>
        </authorList>
    </citation>
    <scope>NUCLEOTIDE SEQUENCE</scope>
    <source>
        <strain evidence="1">CAN-66</strain>
        <tissue evidence="1">Leaf</tissue>
    </source>
</reference>
<sequence>MEKFSTTKHTLSVSRKRSRDVEETVVVKKERITLTDEPSSWMAVWDDDWCFSNIQPLSPLSPLTAYPISAVNRSDAGCYK</sequence>
<evidence type="ECO:0000313" key="1">
    <source>
        <dbReference type="EMBL" id="KAJ9556162.1"/>
    </source>
</evidence>
<evidence type="ECO:0000313" key="2">
    <source>
        <dbReference type="Proteomes" id="UP001172457"/>
    </source>
</evidence>
<organism evidence="1 2">
    <name type="scientific">Centaurea solstitialis</name>
    <name type="common">yellow star-thistle</name>
    <dbReference type="NCBI Taxonomy" id="347529"/>
    <lineage>
        <taxon>Eukaryota</taxon>
        <taxon>Viridiplantae</taxon>
        <taxon>Streptophyta</taxon>
        <taxon>Embryophyta</taxon>
        <taxon>Tracheophyta</taxon>
        <taxon>Spermatophyta</taxon>
        <taxon>Magnoliopsida</taxon>
        <taxon>eudicotyledons</taxon>
        <taxon>Gunneridae</taxon>
        <taxon>Pentapetalae</taxon>
        <taxon>asterids</taxon>
        <taxon>campanulids</taxon>
        <taxon>Asterales</taxon>
        <taxon>Asteraceae</taxon>
        <taxon>Carduoideae</taxon>
        <taxon>Cardueae</taxon>
        <taxon>Centaureinae</taxon>
        <taxon>Centaurea</taxon>
    </lineage>
</organism>
<comment type="caution">
    <text evidence="1">The sequence shown here is derived from an EMBL/GenBank/DDBJ whole genome shotgun (WGS) entry which is preliminary data.</text>
</comment>